<evidence type="ECO:0000256" key="3">
    <source>
        <dbReference type="ARBA" id="ARBA00023125"/>
    </source>
</evidence>
<keyword evidence="3" id="KW-0238">DNA-binding</keyword>
<feature type="compositionally biased region" description="Basic and acidic residues" evidence="6">
    <location>
        <begin position="35"/>
        <end position="50"/>
    </location>
</feature>
<dbReference type="CDD" id="cd18913">
    <property type="entry name" value="bHLH-O_hairy_like"/>
    <property type="match status" value="1"/>
</dbReference>
<evidence type="ECO:0000256" key="1">
    <source>
        <dbReference type="ARBA" id="ARBA00004123"/>
    </source>
</evidence>
<dbReference type="EMBL" id="CAXLJM020000007">
    <property type="protein sequence ID" value="CAL8073998.1"/>
    <property type="molecule type" value="Genomic_DNA"/>
</dbReference>
<keyword evidence="5" id="KW-0539">Nucleus</keyword>
<accession>A0ABP1PQZ9</accession>
<keyword evidence="4" id="KW-0804">Transcription</keyword>
<feature type="domain" description="Orange" evidence="8">
    <location>
        <begin position="124"/>
        <end position="157"/>
    </location>
</feature>
<dbReference type="SUPFAM" id="SSF158457">
    <property type="entry name" value="Orange domain-like"/>
    <property type="match status" value="1"/>
</dbReference>
<feature type="compositionally biased region" description="Low complexity" evidence="6">
    <location>
        <begin position="322"/>
        <end position="334"/>
    </location>
</feature>
<protein>
    <recommendedName>
        <fullName evidence="11">Protein deadpan</fullName>
    </recommendedName>
</protein>
<dbReference type="PROSITE" id="PS50888">
    <property type="entry name" value="BHLH"/>
    <property type="match status" value="1"/>
</dbReference>
<keyword evidence="2" id="KW-0805">Transcription regulation</keyword>
<dbReference type="PANTHER" id="PTHR10985">
    <property type="entry name" value="BASIC HELIX-LOOP-HELIX TRANSCRIPTION FACTOR, HES-RELATED"/>
    <property type="match status" value="1"/>
</dbReference>
<evidence type="ECO:0000256" key="6">
    <source>
        <dbReference type="SAM" id="MobiDB-lite"/>
    </source>
</evidence>
<dbReference type="Gene3D" id="6.10.250.980">
    <property type="match status" value="1"/>
</dbReference>
<feature type="region of interest" description="Disordered" evidence="6">
    <location>
        <begin position="273"/>
        <end position="334"/>
    </location>
</feature>
<comment type="subcellular location">
    <subcellularLocation>
        <location evidence="1">Nucleus</location>
    </subcellularLocation>
</comment>
<gene>
    <name evidence="9" type="ORF">ODALV1_LOCUS2772</name>
</gene>
<evidence type="ECO:0000256" key="2">
    <source>
        <dbReference type="ARBA" id="ARBA00023015"/>
    </source>
</evidence>
<feature type="compositionally biased region" description="Low complexity" evidence="6">
    <location>
        <begin position="286"/>
        <end position="301"/>
    </location>
</feature>
<dbReference type="InterPro" id="IPR036638">
    <property type="entry name" value="HLH_DNA-bd_sf"/>
</dbReference>
<evidence type="ECO:0000256" key="5">
    <source>
        <dbReference type="ARBA" id="ARBA00023242"/>
    </source>
</evidence>
<dbReference type="SMART" id="SM00511">
    <property type="entry name" value="ORANGE"/>
    <property type="match status" value="1"/>
</dbReference>
<dbReference type="Gene3D" id="4.10.280.10">
    <property type="entry name" value="Helix-loop-helix DNA-binding domain"/>
    <property type="match status" value="1"/>
</dbReference>
<dbReference type="InterPro" id="IPR011598">
    <property type="entry name" value="bHLH_dom"/>
</dbReference>
<feature type="region of interest" description="Disordered" evidence="6">
    <location>
        <begin position="34"/>
        <end position="58"/>
    </location>
</feature>
<feature type="domain" description="BHLH" evidence="7">
    <location>
        <begin position="48"/>
        <end position="105"/>
    </location>
</feature>
<feature type="region of interest" description="Disordered" evidence="6">
    <location>
        <begin position="381"/>
        <end position="405"/>
    </location>
</feature>
<dbReference type="Pfam" id="PF07527">
    <property type="entry name" value="Hairy_orange"/>
    <property type="match status" value="1"/>
</dbReference>
<dbReference type="InterPro" id="IPR003650">
    <property type="entry name" value="Orange_dom"/>
</dbReference>
<proteinExistence type="predicted"/>
<dbReference type="Pfam" id="PF00010">
    <property type="entry name" value="HLH"/>
    <property type="match status" value="1"/>
</dbReference>
<evidence type="ECO:0000259" key="8">
    <source>
        <dbReference type="PROSITE" id="PS51054"/>
    </source>
</evidence>
<evidence type="ECO:0000259" key="7">
    <source>
        <dbReference type="PROSITE" id="PS50888"/>
    </source>
</evidence>
<evidence type="ECO:0000313" key="9">
    <source>
        <dbReference type="EMBL" id="CAL8073998.1"/>
    </source>
</evidence>
<keyword evidence="10" id="KW-1185">Reference proteome</keyword>
<reference evidence="9 10" key="1">
    <citation type="submission" date="2024-08" db="EMBL/GenBank/DDBJ databases">
        <authorList>
            <person name="Cucini C."/>
            <person name="Frati F."/>
        </authorList>
    </citation>
    <scope>NUCLEOTIDE SEQUENCE [LARGE SCALE GENOMIC DNA]</scope>
</reference>
<name>A0ABP1PQZ9_9HEXA</name>
<dbReference type="InterPro" id="IPR050370">
    <property type="entry name" value="HES_HEY"/>
</dbReference>
<comment type="caution">
    <text evidence="9">The sequence shown here is derived from an EMBL/GenBank/DDBJ whole genome shotgun (WGS) entry which is preliminary data.</text>
</comment>
<organism evidence="9 10">
    <name type="scientific">Orchesella dallaii</name>
    <dbReference type="NCBI Taxonomy" id="48710"/>
    <lineage>
        <taxon>Eukaryota</taxon>
        <taxon>Metazoa</taxon>
        <taxon>Ecdysozoa</taxon>
        <taxon>Arthropoda</taxon>
        <taxon>Hexapoda</taxon>
        <taxon>Collembola</taxon>
        <taxon>Entomobryomorpha</taxon>
        <taxon>Entomobryoidea</taxon>
        <taxon>Orchesellidae</taxon>
        <taxon>Orchesellinae</taxon>
        <taxon>Orchesella</taxon>
    </lineage>
</organism>
<dbReference type="PROSITE" id="PS51054">
    <property type="entry name" value="ORANGE"/>
    <property type="match status" value="1"/>
</dbReference>
<evidence type="ECO:0000313" key="10">
    <source>
        <dbReference type="Proteomes" id="UP001642540"/>
    </source>
</evidence>
<dbReference type="Proteomes" id="UP001642540">
    <property type="component" value="Unassembled WGS sequence"/>
</dbReference>
<evidence type="ECO:0000256" key="4">
    <source>
        <dbReference type="ARBA" id="ARBA00023163"/>
    </source>
</evidence>
<sequence>MKVDSTTNKFSYSTMVDADDNDHDDLLAMAGGLLGDDHSQGSGHRSEMRKSNKPIMEKRRRARINNCLNDLKNILLEAMKKDPARHSKLEKADILELTVRHLQNIQRNQLAIAMATDPTVLHRFKNGFSECVTEVNRYMGRLDGAEPGVRSRLLDHLGNCVNGLQQVGPTPFGSGPVPFPVANPCATFPGAVPPALGLHSSPPSVVAAAAAVSSLRHSSSATHLHPQQPQHAISDDLNNNLLRHHQTHPSSVDATNATSARLMSAFAVASTLPRRLTPPSSPPPSLNISSSSHESISTTPSMFHMSSISSRNDSGLSDHSDLGSSSSELLSSSTRSSLARVSGVAGDPIDFSIGKVLKGEGDDDINTRSGGNSVRVVKVEPMPSMPAPSPDECSTTPNKDMWRPW</sequence>
<evidence type="ECO:0008006" key="11">
    <source>
        <dbReference type="Google" id="ProtNLM"/>
    </source>
</evidence>
<dbReference type="SUPFAM" id="SSF47459">
    <property type="entry name" value="HLH, helix-loop-helix DNA-binding domain"/>
    <property type="match status" value="1"/>
</dbReference>
<dbReference type="SMART" id="SM00353">
    <property type="entry name" value="HLH"/>
    <property type="match status" value="1"/>
</dbReference>